<proteinExistence type="predicted"/>
<dbReference type="Pfam" id="PF08220">
    <property type="entry name" value="HTH_DeoR"/>
    <property type="match status" value="1"/>
</dbReference>
<dbReference type="InterPro" id="IPR036388">
    <property type="entry name" value="WH-like_DNA-bd_sf"/>
</dbReference>
<keyword evidence="3" id="KW-0804">Transcription</keyword>
<dbReference type="PROSITE" id="PS51000">
    <property type="entry name" value="HTH_DEOR_2"/>
    <property type="match status" value="1"/>
</dbReference>
<dbReference type="SUPFAM" id="SSF100950">
    <property type="entry name" value="NagB/RpiA/CoA transferase-like"/>
    <property type="match status" value="1"/>
</dbReference>
<dbReference type="InterPro" id="IPR050313">
    <property type="entry name" value="Carb_Metab_HTH_regulators"/>
</dbReference>
<feature type="domain" description="HTH deoR-type" evidence="4">
    <location>
        <begin position="3"/>
        <end position="58"/>
    </location>
</feature>
<evidence type="ECO:0000256" key="2">
    <source>
        <dbReference type="ARBA" id="ARBA00023125"/>
    </source>
</evidence>
<dbReference type="Pfam" id="PF00455">
    <property type="entry name" value="DeoRC"/>
    <property type="match status" value="1"/>
</dbReference>
<dbReference type="PANTHER" id="PTHR30363">
    <property type="entry name" value="HTH-TYPE TRANSCRIPTIONAL REGULATOR SRLR-RELATED"/>
    <property type="match status" value="1"/>
</dbReference>
<dbReference type="SMART" id="SM00420">
    <property type="entry name" value="HTH_DEOR"/>
    <property type="match status" value="1"/>
</dbReference>
<dbReference type="OrthoDB" id="9797223at2"/>
<keyword evidence="2" id="KW-0238">DNA-binding</keyword>
<dbReference type="PRINTS" id="PR00037">
    <property type="entry name" value="HTHLACR"/>
</dbReference>
<evidence type="ECO:0000313" key="5">
    <source>
        <dbReference type="EMBL" id="SMC21298.1"/>
    </source>
</evidence>
<dbReference type="InterPro" id="IPR018356">
    <property type="entry name" value="Tscrpt_reg_HTH_DeoR_CS"/>
</dbReference>
<dbReference type="EMBL" id="FWXH01000003">
    <property type="protein sequence ID" value="SMC21298.1"/>
    <property type="molecule type" value="Genomic_DNA"/>
</dbReference>
<accession>A0A1W1XC85</accession>
<dbReference type="SUPFAM" id="SSF46785">
    <property type="entry name" value="Winged helix' DNA-binding domain"/>
    <property type="match status" value="1"/>
</dbReference>
<gene>
    <name evidence="5" type="ORF">SAMN02745134_01237</name>
</gene>
<dbReference type="AlphaFoldDB" id="A0A1W1XC85"/>
<dbReference type="InterPro" id="IPR036390">
    <property type="entry name" value="WH_DNA-bd_sf"/>
</dbReference>
<evidence type="ECO:0000259" key="4">
    <source>
        <dbReference type="PROSITE" id="PS51000"/>
    </source>
</evidence>
<dbReference type="RefSeq" id="WP_084114738.1">
    <property type="nucleotide sequence ID" value="NZ_FWXH01000003.1"/>
</dbReference>
<keyword evidence="1" id="KW-0805">Transcription regulation</keyword>
<dbReference type="PANTHER" id="PTHR30363:SF56">
    <property type="entry name" value="TRANSCRIPTIONAL REGULATOR, DEOR FAMILY"/>
    <property type="match status" value="1"/>
</dbReference>
<evidence type="ECO:0000256" key="1">
    <source>
        <dbReference type="ARBA" id="ARBA00023015"/>
    </source>
</evidence>
<dbReference type="InterPro" id="IPR014036">
    <property type="entry name" value="DeoR-like_C"/>
</dbReference>
<keyword evidence="6" id="KW-1185">Reference proteome</keyword>
<dbReference type="Gene3D" id="1.10.10.10">
    <property type="entry name" value="Winged helix-like DNA-binding domain superfamily/Winged helix DNA-binding domain"/>
    <property type="match status" value="1"/>
</dbReference>
<dbReference type="GO" id="GO:0003700">
    <property type="term" value="F:DNA-binding transcription factor activity"/>
    <property type="evidence" value="ECO:0007669"/>
    <property type="project" value="InterPro"/>
</dbReference>
<evidence type="ECO:0000313" key="6">
    <source>
        <dbReference type="Proteomes" id="UP000192468"/>
    </source>
</evidence>
<sequence length="245" mass="27780">MIMLDRWTKILEHVKKNKFSTVQELMDTFNISMSTVRRDLVAMDERNLIKRTRGGAKAIYGKSLNDSVTSSMLIKNKEEKIKIAQKAATLINDNDFIFIDSGTTCYYIIDFIVAKNITVVTNGIMQIQKLMEKGIETYILGGYARPESNLIVGEDMEKKVSIMNFNVAFLGTLGIDSCGGFKAHALFDANFKKTVLKASEKTYVLADKSKFNVRKFYTYADIPEATVITDSKVNFKDERLKIIYV</sequence>
<dbReference type="STRING" id="1121291.SAMN02745134_01237"/>
<dbReference type="SMART" id="SM01134">
    <property type="entry name" value="DeoRC"/>
    <property type="match status" value="1"/>
</dbReference>
<reference evidence="5 6" key="1">
    <citation type="submission" date="2017-04" db="EMBL/GenBank/DDBJ databases">
        <authorList>
            <person name="Afonso C.L."/>
            <person name="Miller P.J."/>
            <person name="Scott M.A."/>
            <person name="Spackman E."/>
            <person name="Goraichik I."/>
            <person name="Dimitrov K.M."/>
            <person name="Suarez D.L."/>
            <person name="Swayne D.E."/>
        </authorList>
    </citation>
    <scope>NUCLEOTIDE SEQUENCE [LARGE SCALE GENOMIC DNA]</scope>
    <source>
        <strain evidence="5 6">DSM 12555</strain>
    </source>
</reference>
<name>A0A1W1XC85_9CLOT</name>
<dbReference type="InterPro" id="IPR037171">
    <property type="entry name" value="NagB/RpiA_transferase-like"/>
</dbReference>
<dbReference type="PROSITE" id="PS00894">
    <property type="entry name" value="HTH_DEOR_1"/>
    <property type="match status" value="1"/>
</dbReference>
<dbReference type="InterPro" id="IPR001034">
    <property type="entry name" value="DeoR_HTH"/>
</dbReference>
<dbReference type="GO" id="GO:0003677">
    <property type="term" value="F:DNA binding"/>
    <property type="evidence" value="ECO:0007669"/>
    <property type="project" value="UniProtKB-KW"/>
</dbReference>
<organism evidence="5 6">
    <name type="scientific">Clostridium acidisoli DSM 12555</name>
    <dbReference type="NCBI Taxonomy" id="1121291"/>
    <lineage>
        <taxon>Bacteria</taxon>
        <taxon>Bacillati</taxon>
        <taxon>Bacillota</taxon>
        <taxon>Clostridia</taxon>
        <taxon>Eubacteriales</taxon>
        <taxon>Clostridiaceae</taxon>
        <taxon>Clostridium</taxon>
    </lineage>
</organism>
<evidence type="ECO:0000256" key="3">
    <source>
        <dbReference type="ARBA" id="ARBA00023163"/>
    </source>
</evidence>
<dbReference type="Gene3D" id="3.40.50.1360">
    <property type="match status" value="1"/>
</dbReference>
<protein>
    <submittedName>
        <fullName evidence="5">Transcriptional regulator, DeoR family</fullName>
    </submittedName>
</protein>
<dbReference type="Proteomes" id="UP000192468">
    <property type="component" value="Unassembled WGS sequence"/>
</dbReference>